<feature type="chain" id="PRO_5002868995" description="Chitin-binding type-2 domain-containing protein" evidence="2">
    <location>
        <begin position="29"/>
        <end position="1023"/>
    </location>
</feature>
<dbReference type="InterPro" id="IPR002557">
    <property type="entry name" value="Chitin-bd_dom"/>
</dbReference>
<protein>
    <recommendedName>
        <fullName evidence="3">Chitin-binding type-2 domain-containing protein</fullName>
    </recommendedName>
</protein>
<dbReference type="PaxDb" id="35128-Thaps22908"/>
<dbReference type="GO" id="GO:0008061">
    <property type="term" value="F:chitin binding"/>
    <property type="evidence" value="ECO:0007669"/>
    <property type="project" value="InterPro"/>
</dbReference>
<evidence type="ECO:0000313" key="5">
    <source>
        <dbReference type="Proteomes" id="UP000001449"/>
    </source>
</evidence>
<evidence type="ECO:0000256" key="2">
    <source>
        <dbReference type="SAM" id="SignalP"/>
    </source>
</evidence>
<dbReference type="GeneID" id="7444903"/>
<evidence type="ECO:0000256" key="1">
    <source>
        <dbReference type="SAM" id="MobiDB-lite"/>
    </source>
</evidence>
<organism evidence="4 5">
    <name type="scientific">Thalassiosira pseudonana</name>
    <name type="common">Marine diatom</name>
    <name type="synonym">Cyclotella nana</name>
    <dbReference type="NCBI Taxonomy" id="35128"/>
    <lineage>
        <taxon>Eukaryota</taxon>
        <taxon>Sar</taxon>
        <taxon>Stramenopiles</taxon>
        <taxon>Ochrophyta</taxon>
        <taxon>Bacillariophyta</taxon>
        <taxon>Coscinodiscophyceae</taxon>
        <taxon>Thalassiosirophycidae</taxon>
        <taxon>Thalassiosirales</taxon>
        <taxon>Thalassiosiraceae</taxon>
        <taxon>Thalassiosira</taxon>
    </lineage>
</organism>
<feature type="signal peptide" evidence="2">
    <location>
        <begin position="1"/>
        <end position="28"/>
    </location>
</feature>
<evidence type="ECO:0000259" key="3">
    <source>
        <dbReference type="PROSITE" id="PS50940"/>
    </source>
</evidence>
<dbReference type="Gene3D" id="2.170.140.10">
    <property type="entry name" value="Chitin binding domain"/>
    <property type="match status" value="2"/>
</dbReference>
<proteinExistence type="predicted"/>
<gene>
    <name evidence="4" type="ORF">THAPSDRAFT_22908</name>
</gene>
<dbReference type="RefSeq" id="XP_002290868.1">
    <property type="nucleotide sequence ID" value="XM_002290832.1"/>
</dbReference>
<dbReference type="Gene3D" id="1.10.530.10">
    <property type="match status" value="1"/>
</dbReference>
<dbReference type="InParanoid" id="B8C3U4"/>
<dbReference type="SMART" id="SM00494">
    <property type="entry name" value="ChtBD2"/>
    <property type="match status" value="3"/>
</dbReference>
<dbReference type="SUPFAM" id="SSF57625">
    <property type="entry name" value="Invertebrate chitin-binding proteins"/>
    <property type="match status" value="3"/>
</dbReference>
<feature type="domain" description="Chitin-binding type-2" evidence="3">
    <location>
        <begin position="32"/>
        <end position="90"/>
    </location>
</feature>
<reference evidence="4 5" key="1">
    <citation type="journal article" date="2004" name="Science">
        <title>The genome of the diatom Thalassiosira pseudonana: ecology, evolution, and metabolism.</title>
        <authorList>
            <person name="Armbrust E.V."/>
            <person name="Berges J.A."/>
            <person name="Bowler C."/>
            <person name="Green B.R."/>
            <person name="Martinez D."/>
            <person name="Putnam N.H."/>
            <person name="Zhou S."/>
            <person name="Allen A.E."/>
            <person name="Apt K.E."/>
            <person name="Bechner M."/>
            <person name="Brzezinski M.A."/>
            <person name="Chaal B.K."/>
            <person name="Chiovitti A."/>
            <person name="Davis A.K."/>
            <person name="Demarest M.S."/>
            <person name="Detter J.C."/>
            <person name="Glavina T."/>
            <person name="Goodstein D."/>
            <person name="Hadi M.Z."/>
            <person name="Hellsten U."/>
            <person name="Hildebrand M."/>
            <person name="Jenkins B.D."/>
            <person name="Jurka J."/>
            <person name="Kapitonov V.V."/>
            <person name="Kroger N."/>
            <person name="Lau W.W."/>
            <person name="Lane T.W."/>
            <person name="Larimer F.W."/>
            <person name="Lippmeier J.C."/>
            <person name="Lucas S."/>
            <person name="Medina M."/>
            <person name="Montsant A."/>
            <person name="Obornik M."/>
            <person name="Parker M.S."/>
            <person name="Palenik B."/>
            <person name="Pazour G.J."/>
            <person name="Richardson P.M."/>
            <person name="Rynearson T.A."/>
            <person name="Saito M.A."/>
            <person name="Schwartz D.C."/>
            <person name="Thamatrakoln K."/>
            <person name="Valentin K."/>
            <person name="Vardi A."/>
            <person name="Wilkerson F.P."/>
            <person name="Rokhsar D.S."/>
        </authorList>
    </citation>
    <scope>NUCLEOTIDE SEQUENCE [LARGE SCALE GENOMIC DNA]</scope>
    <source>
        <strain evidence="4 5">CCMP1335</strain>
    </source>
</reference>
<keyword evidence="5" id="KW-1185">Reference proteome</keyword>
<dbReference type="PANTHER" id="PTHR21113">
    <property type="entry name" value="AGAP001705-PA"/>
    <property type="match status" value="1"/>
</dbReference>
<dbReference type="PROSITE" id="PS50940">
    <property type="entry name" value="CHIT_BIND_II"/>
    <property type="match status" value="3"/>
</dbReference>
<feature type="domain" description="Chitin-binding type-2" evidence="3">
    <location>
        <begin position="864"/>
        <end position="920"/>
    </location>
</feature>
<dbReference type="KEGG" id="tps:THAPSDRAFT_22908"/>
<dbReference type="eggNOG" id="ENOG502T3G5">
    <property type="taxonomic scope" value="Eukaryota"/>
</dbReference>
<keyword evidence="2" id="KW-0732">Signal</keyword>
<dbReference type="OMA" id="PWLWVSE"/>
<feature type="region of interest" description="Disordered" evidence="1">
    <location>
        <begin position="95"/>
        <end position="118"/>
    </location>
</feature>
<dbReference type="AlphaFoldDB" id="B8C3U4"/>
<evidence type="ECO:0000313" key="4">
    <source>
        <dbReference type="EMBL" id="EED92620.1"/>
    </source>
</evidence>
<dbReference type="InterPro" id="IPR036508">
    <property type="entry name" value="Chitin-bd_dom_sf"/>
</dbReference>
<sequence>MMCTSATTLLLIALSTSTFLLLPTVVLSNIDQLTCPPSFSGFLAGPGCVSYYICSNGLVASSELTNCMEGTLFNEAMSLCDHAANVECDTTAFPTERPTKKPTVAPTPRIAPTTRSPSANVGVEDALSFAQYDINNKILLYESGYEGGWLPSTIYRYDTFIKGLQVMYLEGVGGMRFYLGEDVGGVEGVKVGLVNIAAFLAQSMKETIKYNACDEDIIDGKYPLSNACGQLEQSYQDYVCPAGQEHMQCELDLEMEITATTTATWYGAPGPLFCKPKSKQEFTGYWDYSFECDFPWKDPPEYCPDYPGQKGGRTDVEGCCWWGRGVIQTTGLCNFGILNYYLGKRAADEGRDSRYPDIDFCKDPGAICHREDHEELKWIAGFFYWAFVRGGMGDMNFIEAVSVPKHIAYTTISMCPGIVNRGCHNPPCANGSGMLDGGYERTENFKKVLKVLFEEDGSPRSTYSSDMLVPTEMPSRVTPIDDSVIEDTAASEEATTDSEDNFIETTTATTTATATITITTTTVPSVEGDWTQTGGDTSLWCGETQEDATNSCGVGTPCPEGSCSGGLKCFSVPCVAATQGNSTVEDATLSTTAPSPATVAAVATFSPVASVPDNTNSPVAATSIGGGFDVTDTFFCGTDRADASTSCSKRCRSGAADECPGDLSCFGYTACAGEAVDSTPDTTTNDVPSTVNNEGLRQNYCAKSLADLENSCVTAQTCNNNEACPSGTYCWGDHQCGEMKESAEVTPSPTNQPMKDPINATSYPVSASPVLGEPAITHAAPDLCPPNYVGYMASADCKDFYECDNSATGPVNTCGDGLSFDKVSTECIAEADVNNFCYGPPLPVVSGSQQQKATTTEAPKNVDLRPCAGEKTGWEASPGCSQYYWCDMGVAGQTFDCGDNLLFDRDLELCNFADAVYCSDSIVISNNNPPPTPTIAMPPPTPQISEQTPSPIMQTTKAPALGKGSAGLNDGYEAWTGTPSPTPQNNTEMPPWLIGSLSRGNDGDSIRLNSLLLVLLPLQLVFG</sequence>
<feature type="domain" description="Chitin-binding type-2" evidence="3">
    <location>
        <begin position="781"/>
        <end position="839"/>
    </location>
</feature>
<dbReference type="PANTHER" id="PTHR21113:SF4">
    <property type="entry name" value="CHITIN-BINDING TYPE-4 DOMAIN-CONTAINING PROTEIN"/>
    <property type="match status" value="1"/>
</dbReference>
<name>B8C3U4_THAPS</name>
<dbReference type="Pfam" id="PF01607">
    <property type="entry name" value="CBM_14"/>
    <property type="match status" value="3"/>
</dbReference>
<dbReference type="Proteomes" id="UP000001449">
    <property type="component" value="Chromosome 5"/>
</dbReference>
<dbReference type="GO" id="GO:0005576">
    <property type="term" value="C:extracellular region"/>
    <property type="evidence" value="ECO:0007669"/>
    <property type="project" value="InterPro"/>
</dbReference>
<reference evidence="4 5" key="2">
    <citation type="journal article" date="2008" name="Nature">
        <title>The Phaeodactylum genome reveals the evolutionary history of diatom genomes.</title>
        <authorList>
            <person name="Bowler C."/>
            <person name="Allen A.E."/>
            <person name="Badger J.H."/>
            <person name="Grimwood J."/>
            <person name="Jabbari K."/>
            <person name="Kuo A."/>
            <person name="Maheswari U."/>
            <person name="Martens C."/>
            <person name="Maumus F."/>
            <person name="Otillar R.P."/>
            <person name="Rayko E."/>
            <person name="Salamov A."/>
            <person name="Vandepoele K."/>
            <person name="Beszteri B."/>
            <person name="Gruber A."/>
            <person name="Heijde M."/>
            <person name="Katinka M."/>
            <person name="Mock T."/>
            <person name="Valentin K."/>
            <person name="Verret F."/>
            <person name="Berges J.A."/>
            <person name="Brownlee C."/>
            <person name="Cadoret J.P."/>
            <person name="Chiovitti A."/>
            <person name="Choi C.J."/>
            <person name="Coesel S."/>
            <person name="De Martino A."/>
            <person name="Detter J.C."/>
            <person name="Durkin C."/>
            <person name="Falciatore A."/>
            <person name="Fournet J."/>
            <person name="Haruta M."/>
            <person name="Huysman M.J."/>
            <person name="Jenkins B.D."/>
            <person name="Jiroutova K."/>
            <person name="Jorgensen R.E."/>
            <person name="Joubert Y."/>
            <person name="Kaplan A."/>
            <person name="Kroger N."/>
            <person name="Kroth P.G."/>
            <person name="La Roche J."/>
            <person name="Lindquist E."/>
            <person name="Lommer M."/>
            <person name="Martin-Jezequel V."/>
            <person name="Lopez P.J."/>
            <person name="Lucas S."/>
            <person name="Mangogna M."/>
            <person name="McGinnis K."/>
            <person name="Medlin L.K."/>
            <person name="Montsant A."/>
            <person name="Oudot-Le Secq M.P."/>
            <person name="Napoli C."/>
            <person name="Obornik M."/>
            <person name="Parker M.S."/>
            <person name="Petit J.L."/>
            <person name="Porcel B.M."/>
            <person name="Poulsen N."/>
            <person name="Robison M."/>
            <person name="Rychlewski L."/>
            <person name="Rynearson T.A."/>
            <person name="Schmutz J."/>
            <person name="Shapiro H."/>
            <person name="Siaut M."/>
            <person name="Stanley M."/>
            <person name="Sussman M.R."/>
            <person name="Taylor A.R."/>
            <person name="Vardi A."/>
            <person name="von Dassow P."/>
            <person name="Vyverman W."/>
            <person name="Willis A."/>
            <person name="Wyrwicz L.S."/>
            <person name="Rokhsar D.S."/>
            <person name="Weissenbach J."/>
            <person name="Armbrust E.V."/>
            <person name="Green B.R."/>
            <person name="Van de Peer Y."/>
            <person name="Grigoriev I.V."/>
        </authorList>
    </citation>
    <scope>NUCLEOTIDE SEQUENCE [LARGE SCALE GENOMIC DNA]</scope>
    <source>
        <strain evidence="4 5">CCMP1335</strain>
    </source>
</reference>
<dbReference type="HOGENOM" id="CLU_295714_0_0_1"/>
<dbReference type="EMBL" id="CM000642">
    <property type="protein sequence ID" value="EED92620.1"/>
    <property type="molecule type" value="Genomic_DNA"/>
</dbReference>
<accession>B8C3U4</accession>